<evidence type="ECO:0000256" key="2">
    <source>
        <dbReference type="ARBA" id="ARBA00023136"/>
    </source>
</evidence>
<comment type="similarity">
    <text evidence="4">Belongs to the BamD family.</text>
</comment>
<dbReference type="PROSITE" id="PS51257">
    <property type="entry name" value="PROKAR_LIPOPROTEIN"/>
    <property type="match status" value="1"/>
</dbReference>
<evidence type="ECO:0000256" key="3">
    <source>
        <dbReference type="ARBA" id="ARBA00023237"/>
    </source>
</evidence>
<dbReference type="SUPFAM" id="SSF48452">
    <property type="entry name" value="TPR-like"/>
    <property type="match status" value="1"/>
</dbReference>
<evidence type="ECO:0000313" key="6">
    <source>
        <dbReference type="EMBL" id="MBB4051608.1"/>
    </source>
</evidence>
<keyword evidence="4" id="KW-0449">Lipoprotein</keyword>
<dbReference type="GO" id="GO:0009279">
    <property type="term" value="C:cell outer membrane"/>
    <property type="evidence" value="ECO:0007669"/>
    <property type="project" value="UniProtKB-SubCell"/>
</dbReference>
<comment type="function">
    <text evidence="4">Part of the outer membrane protein assembly complex, which is involved in assembly and insertion of beta-barrel proteins into the outer membrane.</text>
</comment>
<keyword evidence="3 4" id="KW-0998">Cell outer membrane</keyword>
<keyword evidence="1 4" id="KW-0732">Signal</keyword>
<keyword evidence="4" id="KW-0564">Palmitate</keyword>
<dbReference type="AlphaFoldDB" id="A0A7W6IL67"/>
<sequence>MKFDVLSQFSSRAVRFAAMGLMAVVLTACSGMNLFGPPKIKEEPIVPAQALYQGALDDMDRQYYQTAITKLEKLERQHPRDPLTEKGKLMQVYANYRIGRFDEAILASDRYLALYPSSSEVPYVLWLKGTAYYAQIKDITRDQQLSRDAIDTYNLLISNYPNSEHAVDAREKLLVAYDQLAGKEMSVGRYYQGNGQYAAAINRFREVVERWQTSTHIEEALYRLTETYLLLGLTTEAKSAAAVLGHNYPSSDWYKRAFELLGKQGLAPQLNSGSWLAGVRA</sequence>
<proteinExistence type="inferred from homology"/>
<dbReference type="HAMAP" id="MF_00922">
    <property type="entry name" value="OM_assembly_BamD"/>
    <property type="match status" value="1"/>
</dbReference>
<evidence type="ECO:0000259" key="5">
    <source>
        <dbReference type="Pfam" id="PF13525"/>
    </source>
</evidence>
<comment type="subcellular location">
    <subcellularLocation>
        <location evidence="4">Cell outer membrane</location>
        <topology evidence="4">Lipid-anchor</topology>
    </subcellularLocation>
</comment>
<reference evidence="6 7" key="1">
    <citation type="submission" date="2020-08" db="EMBL/GenBank/DDBJ databases">
        <title>Genomic Encyclopedia of Type Strains, Phase IV (KMG-IV): sequencing the most valuable type-strain genomes for metagenomic binning, comparative biology and taxonomic classification.</title>
        <authorList>
            <person name="Goeker M."/>
        </authorList>
    </citation>
    <scope>NUCLEOTIDE SEQUENCE [LARGE SCALE GENOMIC DNA]</scope>
    <source>
        <strain evidence="6 7">DSM 23447</strain>
    </source>
</reference>
<protein>
    <recommendedName>
        <fullName evidence="4">Outer membrane protein assembly factor BamD</fullName>
    </recommendedName>
</protein>
<dbReference type="InterPro" id="IPR011990">
    <property type="entry name" value="TPR-like_helical_dom_sf"/>
</dbReference>
<evidence type="ECO:0000313" key="7">
    <source>
        <dbReference type="Proteomes" id="UP000547011"/>
    </source>
</evidence>
<dbReference type="CDD" id="cd15830">
    <property type="entry name" value="BamD"/>
    <property type="match status" value="1"/>
</dbReference>
<name>A0A7W6IL67_9HYPH</name>
<gene>
    <name evidence="4" type="primary">bamD</name>
    <name evidence="6" type="ORF">GGR20_001244</name>
</gene>
<evidence type="ECO:0000256" key="1">
    <source>
        <dbReference type="ARBA" id="ARBA00022729"/>
    </source>
</evidence>
<feature type="domain" description="Outer membrane lipoprotein BamD-like" evidence="5">
    <location>
        <begin position="47"/>
        <end position="240"/>
    </location>
</feature>
<keyword evidence="7" id="KW-1185">Reference proteome</keyword>
<dbReference type="GO" id="GO:0051205">
    <property type="term" value="P:protein insertion into membrane"/>
    <property type="evidence" value="ECO:0007669"/>
    <property type="project" value="UniProtKB-UniRule"/>
</dbReference>
<comment type="subunit">
    <text evidence="4">Part of the Bam complex.</text>
</comment>
<dbReference type="RefSeq" id="WP_183310349.1">
    <property type="nucleotide sequence ID" value="NZ_JACIEW010000002.1"/>
</dbReference>
<dbReference type="GO" id="GO:0043165">
    <property type="term" value="P:Gram-negative-bacterium-type cell outer membrane assembly"/>
    <property type="evidence" value="ECO:0007669"/>
    <property type="project" value="UniProtKB-UniRule"/>
</dbReference>
<comment type="caution">
    <text evidence="6">The sequence shown here is derived from an EMBL/GenBank/DDBJ whole genome shotgun (WGS) entry which is preliminary data.</text>
</comment>
<organism evidence="6 7">
    <name type="scientific">Devosia subaequoris</name>
    <dbReference type="NCBI Taxonomy" id="395930"/>
    <lineage>
        <taxon>Bacteria</taxon>
        <taxon>Pseudomonadati</taxon>
        <taxon>Pseudomonadota</taxon>
        <taxon>Alphaproteobacteria</taxon>
        <taxon>Hyphomicrobiales</taxon>
        <taxon>Devosiaceae</taxon>
        <taxon>Devosia</taxon>
    </lineage>
</organism>
<dbReference type="NCBIfam" id="TIGR03302">
    <property type="entry name" value="OM_YfiO"/>
    <property type="match status" value="1"/>
</dbReference>
<dbReference type="Pfam" id="PF13525">
    <property type="entry name" value="YfiO"/>
    <property type="match status" value="1"/>
</dbReference>
<accession>A0A7W6IL67</accession>
<dbReference type="Gene3D" id="1.25.40.10">
    <property type="entry name" value="Tetratricopeptide repeat domain"/>
    <property type="match status" value="1"/>
</dbReference>
<dbReference type="EMBL" id="JACIEW010000002">
    <property type="protein sequence ID" value="MBB4051608.1"/>
    <property type="molecule type" value="Genomic_DNA"/>
</dbReference>
<dbReference type="InterPro" id="IPR017689">
    <property type="entry name" value="BamD"/>
</dbReference>
<dbReference type="InterPro" id="IPR039565">
    <property type="entry name" value="BamD-like"/>
</dbReference>
<evidence type="ECO:0000256" key="4">
    <source>
        <dbReference type="HAMAP-Rule" id="MF_00922"/>
    </source>
</evidence>
<keyword evidence="2 4" id="KW-0472">Membrane</keyword>
<dbReference type="Proteomes" id="UP000547011">
    <property type="component" value="Unassembled WGS sequence"/>
</dbReference>